<evidence type="ECO:0000256" key="4">
    <source>
        <dbReference type="ARBA" id="ARBA00022989"/>
    </source>
</evidence>
<comment type="subcellular location">
    <subcellularLocation>
        <location evidence="1">Cell membrane</location>
        <topology evidence="1">Multi-pass membrane protein</topology>
    </subcellularLocation>
</comment>
<evidence type="ECO:0008006" key="10">
    <source>
        <dbReference type="Google" id="ProtNLM"/>
    </source>
</evidence>
<keyword evidence="5 8" id="KW-0472">Membrane</keyword>
<gene>
    <name evidence="9" type="ORF">PYX00_005108</name>
</gene>
<dbReference type="SUPFAM" id="SSF53850">
    <property type="entry name" value="Periplasmic binding protein-like II"/>
    <property type="match status" value="1"/>
</dbReference>
<evidence type="ECO:0000256" key="6">
    <source>
        <dbReference type="ARBA" id="ARBA00023170"/>
    </source>
</evidence>
<comment type="caution">
    <text evidence="9">The sequence shown here is derived from an EMBL/GenBank/DDBJ whole genome shotgun (WGS) entry which is preliminary data.</text>
</comment>
<evidence type="ECO:0000256" key="2">
    <source>
        <dbReference type="ARBA" id="ARBA00022475"/>
    </source>
</evidence>
<feature type="transmembrane region" description="Helical" evidence="8">
    <location>
        <begin position="123"/>
        <end position="144"/>
    </location>
</feature>
<feature type="transmembrane region" description="Helical" evidence="8">
    <location>
        <begin position="62"/>
        <end position="83"/>
    </location>
</feature>
<dbReference type="Gene3D" id="1.10.287.70">
    <property type="match status" value="1"/>
</dbReference>
<feature type="transmembrane region" description="Helical" evidence="8">
    <location>
        <begin position="316"/>
        <end position="337"/>
    </location>
</feature>
<name>A0AAW2HR60_9NEOP</name>
<evidence type="ECO:0000256" key="8">
    <source>
        <dbReference type="SAM" id="Phobius"/>
    </source>
</evidence>
<sequence>MVGQLEKGKADMSTSMMIIRDDRSRVLDFLDAYYRLQTGVLFREPPLASVSNIFLLPFSRDVWIGVVVLTVLIIAALELEAVAGTRRQWRRTRPDHVEIVFSVFYAIAQKSYYWIPVSTAGRLIFFILFTTCLALFTAFSAKIVTVMQSSSSSIDDIEDLTHSSFQFGMQTNFPLFLVTLEDAIPTQRVIREFYREKVMKNMKELYLEPEIGIERIRRGLFAYEVELPAGYTLISETFEEAEKCGIRELDLFPKPYLSTVLPKYSPLRQIFSPRMRWMAETGHTARIWQRWMPQKPKCEMERIGFISVGLLECHHAILIFMYGAAAAVLIMTGEIVYRKVSMRTQQKKGLEARARLSTEITG</sequence>
<evidence type="ECO:0000256" key="1">
    <source>
        <dbReference type="ARBA" id="ARBA00004651"/>
    </source>
</evidence>
<evidence type="ECO:0000256" key="7">
    <source>
        <dbReference type="ARBA" id="ARBA00023180"/>
    </source>
</evidence>
<dbReference type="Gene3D" id="3.40.190.10">
    <property type="entry name" value="Periplasmic binding protein-like II"/>
    <property type="match status" value="1"/>
</dbReference>
<keyword evidence="7" id="KW-0325">Glycoprotein</keyword>
<reference evidence="9" key="1">
    <citation type="journal article" date="2024" name="Gigascience">
        <title>Chromosome-level genome of the poultry shaft louse Menopon gallinae provides insight into the host-switching and adaptive evolution of parasitic lice.</title>
        <authorList>
            <person name="Xu Y."/>
            <person name="Ma L."/>
            <person name="Liu S."/>
            <person name="Liang Y."/>
            <person name="Liu Q."/>
            <person name="He Z."/>
            <person name="Tian L."/>
            <person name="Duan Y."/>
            <person name="Cai W."/>
            <person name="Li H."/>
            <person name="Song F."/>
        </authorList>
    </citation>
    <scope>NUCLEOTIDE SEQUENCE</scope>
    <source>
        <strain evidence="9">Cailab_2023a</strain>
    </source>
</reference>
<proteinExistence type="predicted"/>
<dbReference type="InterPro" id="IPR052192">
    <property type="entry name" value="Insect_Ionotropic_Sensory_Rcpt"/>
</dbReference>
<accession>A0AAW2HR60</accession>
<evidence type="ECO:0000256" key="3">
    <source>
        <dbReference type="ARBA" id="ARBA00022692"/>
    </source>
</evidence>
<organism evidence="9">
    <name type="scientific">Menopon gallinae</name>
    <name type="common">poultry shaft louse</name>
    <dbReference type="NCBI Taxonomy" id="328185"/>
    <lineage>
        <taxon>Eukaryota</taxon>
        <taxon>Metazoa</taxon>
        <taxon>Ecdysozoa</taxon>
        <taxon>Arthropoda</taxon>
        <taxon>Hexapoda</taxon>
        <taxon>Insecta</taxon>
        <taxon>Pterygota</taxon>
        <taxon>Neoptera</taxon>
        <taxon>Paraneoptera</taxon>
        <taxon>Psocodea</taxon>
        <taxon>Troctomorpha</taxon>
        <taxon>Phthiraptera</taxon>
        <taxon>Amblycera</taxon>
        <taxon>Menoponidae</taxon>
        <taxon>Menopon</taxon>
    </lineage>
</organism>
<dbReference type="PANTHER" id="PTHR42643:SF33">
    <property type="entry name" value="GLUTAMATE RECEPTOR 2-LIKE PROTEIN"/>
    <property type="match status" value="1"/>
</dbReference>
<dbReference type="AlphaFoldDB" id="A0AAW2HR60"/>
<dbReference type="GO" id="GO:0005886">
    <property type="term" value="C:plasma membrane"/>
    <property type="evidence" value="ECO:0007669"/>
    <property type="project" value="UniProtKB-SubCell"/>
</dbReference>
<evidence type="ECO:0000256" key="5">
    <source>
        <dbReference type="ARBA" id="ARBA00023136"/>
    </source>
</evidence>
<dbReference type="PANTHER" id="PTHR42643">
    <property type="entry name" value="IONOTROPIC RECEPTOR 20A-RELATED"/>
    <property type="match status" value="1"/>
</dbReference>
<keyword evidence="4 8" id="KW-1133">Transmembrane helix</keyword>
<protein>
    <recommendedName>
        <fullName evidence="10">Ionotropic glutamate receptor C-terminal domain-containing protein</fullName>
    </recommendedName>
</protein>
<evidence type="ECO:0000313" key="9">
    <source>
        <dbReference type="EMBL" id="KAL0271961.1"/>
    </source>
</evidence>
<keyword evidence="6" id="KW-0675">Receptor</keyword>
<dbReference type="EMBL" id="JARGDH010000003">
    <property type="protein sequence ID" value="KAL0271961.1"/>
    <property type="molecule type" value="Genomic_DNA"/>
</dbReference>
<keyword evidence="3 8" id="KW-0812">Transmembrane</keyword>
<keyword evidence="2" id="KW-1003">Cell membrane</keyword>